<protein>
    <submittedName>
        <fullName evidence="1">Uncharacterized protein</fullName>
    </submittedName>
</protein>
<sequence>MSIVIRQNIADLLTVDKAAQAASGLFYAKIAAQAAFFTQKS</sequence>
<reference evidence="1 2" key="1">
    <citation type="journal article" date="2011" name="BMC Genomics">
        <title>Genome sequencing reveals diversification of virulence factor content and possible host adaptation in distinct subpopulations of Salmonella enterica.</title>
        <authorList>
            <person name="den Bakker H.C."/>
            <person name="Moreno Switt A.I."/>
            <person name="Govoni G."/>
            <person name="Cummings C.A."/>
            <person name="Ranieri M.L."/>
            <person name="Degoricija L."/>
            <person name="Hoelzer K."/>
            <person name="Rodriguez-Rivera L.D."/>
            <person name="Brown S."/>
            <person name="Bolchacova E."/>
            <person name="Furtado M.R."/>
            <person name="Wiedmann M."/>
        </authorList>
    </citation>
    <scope>NUCLEOTIDE SEQUENCE [LARGE SCALE GENOMIC DNA]</scope>
    <source>
        <strain evidence="1 2">R8-2977</strain>
    </source>
</reference>
<evidence type="ECO:0000313" key="1">
    <source>
        <dbReference type="EMBL" id="EHD06477.1"/>
    </source>
</evidence>
<dbReference type="AlphaFoldDB" id="G5RRM5"/>
<dbReference type="Proteomes" id="UP000004776">
    <property type="component" value="Unassembled WGS sequence"/>
</dbReference>
<proteinExistence type="predicted"/>
<gene>
    <name evidence="1" type="ORF">LTSEURB_0775</name>
</gene>
<organism evidence="1 2">
    <name type="scientific">Salmonella enterica subsp. enterica serovar Urbana str. R8-2977</name>
    <dbReference type="NCBI Taxonomy" id="913084"/>
    <lineage>
        <taxon>Bacteria</taxon>
        <taxon>Pseudomonadati</taxon>
        <taxon>Pseudomonadota</taxon>
        <taxon>Gammaproteobacteria</taxon>
        <taxon>Enterobacterales</taxon>
        <taxon>Enterobacteriaceae</taxon>
        <taxon>Salmonella</taxon>
    </lineage>
</organism>
<evidence type="ECO:0000313" key="2">
    <source>
        <dbReference type="Proteomes" id="UP000004776"/>
    </source>
</evidence>
<comment type="caution">
    <text evidence="1">The sequence shown here is derived from an EMBL/GenBank/DDBJ whole genome shotgun (WGS) entry which is preliminary data.</text>
</comment>
<name>G5RRM5_SALET</name>
<dbReference type="PATRIC" id="fig|913084.3.peg.585"/>
<accession>G5RRM5</accession>
<dbReference type="EMBL" id="AFCW01000311">
    <property type="protein sequence ID" value="EHD06477.1"/>
    <property type="molecule type" value="Genomic_DNA"/>
</dbReference>